<feature type="compositionally biased region" description="Low complexity" evidence="1">
    <location>
        <begin position="53"/>
        <end position="67"/>
    </location>
</feature>
<keyword evidence="2" id="KW-0472">Membrane</keyword>
<evidence type="ECO:0000256" key="1">
    <source>
        <dbReference type="SAM" id="MobiDB-lite"/>
    </source>
</evidence>
<accession>A0ABW2ZV79</accession>
<keyword evidence="2" id="KW-0812">Transmembrane</keyword>
<feature type="region of interest" description="Disordered" evidence="1">
    <location>
        <begin position="42"/>
        <end position="92"/>
    </location>
</feature>
<keyword evidence="4" id="KW-1185">Reference proteome</keyword>
<comment type="caution">
    <text evidence="3">The sequence shown here is derived from an EMBL/GenBank/DDBJ whole genome shotgun (WGS) entry which is preliminary data.</text>
</comment>
<protein>
    <submittedName>
        <fullName evidence="3">Uncharacterized protein</fullName>
    </submittedName>
</protein>
<sequence>MSLYGTPLKKTRKKKTGKIWIPLVVIAVVLACFCGGVLMTDSGKKGYQDGRNPSPTATPTVVSSPTADVDVKKVKPKPKPIKPTVHDSDDDVDIDVDIDRPKSCSRHWWC</sequence>
<dbReference type="EMBL" id="JBHTHM010000010">
    <property type="protein sequence ID" value="MFD0782490.1"/>
    <property type="molecule type" value="Genomic_DNA"/>
</dbReference>
<keyword evidence="2" id="KW-1133">Transmembrane helix</keyword>
<proteinExistence type="predicted"/>
<organism evidence="3 4">
    <name type="scientific">Micromonospora azadirachtae</name>
    <dbReference type="NCBI Taxonomy" id="1970735"/>
    <lineage>
        <taxon>Bacteria</taxon>
        <taxon>Bacillati</taxon>
        <taxon>Actinomycetota</taxon>
        <taxon>Actinomycetes</taxon>
        <taxon>Micromonosporales</taxon>
        <taxon>Micromonosporaceae</taxon>
        <taxon>Micromonospora</taxon>
    </lineage>
</organism>
<evidence type="ECO:0000313" key="4">
    <source>
        <dbReference type="Proteomes" id="UP001597053"/>
    </source>
</evidence>
<gene>
    <name evidence="3" type="ORF">ACFQZ8_00905</name>
</gene>
<name>A0ABW2ZV79_9ACTN</name>
<dbReference type="Proteomes" id="UP001597053">
    <property type="component" value="Unassembled WGS sequence"/>
</dbReference>
<evidence type="ECO:0000256" key="2">
    <source>
        <dbReference type="SAM" id="Phobius"/>
    </source>
</evidence>
<evidence type="ECO:0000313" key="3">
    <source>
        <dbReference type="EMBL" id="MFD0782490.1"/>
    </source>
</evidence>
<feature type="transmembrane region" description="Helical" evidence="2">
    <location>
        <begin position="20"/>
        <end position="39"/>
    </location>
</feature>
<reference evidence="4" key="1">
    <citation type="journal article" date="2019" name="Int. J. Syst. Evol. Microbiol.">
        <title>The Global Catalogue of Microorganisms (GCM) 10K type strain sequencing project: providing services to taxonomists for standard genome sequencing and annotation.</title>
        <authorList>
            <consortium name="The Broad Institute Genomics Platform"/>
            <consortium name="The Broad Institute Genome Sequencing Center for Infectious Disease"/>
            <person name="Wu L."/>
            <person name="Ma J."/>
        </authorList>
    </citation>
    <scope>NUCLEOTIDE SEQUENCE [LARGE SCALE GENOMIC DNA]</scope>
    <source>
        <strain evidence="4">JCM 32148</strain>
    </source>
</reference>